<feature type="domain" description="Secretion system C-terminal sorting" evidence="3">
    <location>
        <begin position="407"/>
        <end position="475"/>
    </location>
</feature>
<feature type="signal peptide" evidence="2">
    <location>
        <begin position="1"/>
        <end position="21"/>
    </location>
</feature>
<dbReference type="SUPFAM" id="SSF55486">
    <property type="entry name" value="Metalloproteases ('zincins'), catalytic domain"/>
    <property type="match status" value="2"/>
</dbReference>
<evidence type="ECO:0000259" key="3">
    <source>
        <dbReference type="Pfam" id="PF18962"/>
    </source>
</evidence>
<name>A0A552V4C1_9FLAO</name>
<accession>A0A552V4C1</accession>
<dbReference type="Pfam" id="PF13582">
    <property type="entry name" value="Reprolysin_3"/>
    <property type="match status" value="1"/>
</dbReference>
<dbReference type="InterPro" id="IPR024079">
    <property type="entry name" value="MetalloPept_cat_dom_sf"/>
</dbReference>
<gene>
    <name evidence="4" type="ORF">FMM05_08335</name>
</gene>
<protein>
    <submittedName>
        <fullName evidence="4">T9SS type A sorting domain-containing protein</fullName>
    </submittedName>
</protein>
<dbReference type="Proteomes" id="UP000320643">
    <property type="component" value="Unassembled WGS sequence"/>
</dbReference>
<dbReference type="InterPro" id="IPR036116">
    <property type="entry name" value="FN3_sf"/>
</dbReference>
<dbReference type="OrthoDB" id="1041092at2"/>
<dbReference type="EMBL" id="VJVZ01000004">
    <property type="protein sequence ID" value="TRW25301.1"/>
    <property type="molecule type" value="Genomic_DNA"/>
</dbReference>
<dbReference type="InterPro" id="IPR013783">
    <property type="entry name" value="Ig-like_fold"/>
</dbReference>
<dbReference type="InterPro" id="IPR026444">
    <property type="entry name" value="Secre_tail"/>
</dbReference>
<dbReference type="SUPFAM" id="SSF49265">
    <property type="entry name" value="Fibronectin type III"/>
    <property type="match status" value="1"/>
</dbReference>
<evidence type="ECO:0000313" key="4">
    <source>
        <dbReference type="EMBL" id="TRW25301.1"/>
    </source>
</evidence>
<dbReference type="Gene3D" id="3.40.390.10">
    <property type="entry name" value="Collagenase (Catalytic Domain)"/>
    <property type="match status" value="1"/>
</dbReference>
<dbReference type="NCBIfam" id="TIGR04183">
    <property type="entry name" value="Por_Secre_tail"/>
    <property type="match status" value="1"/>
</dbReference>
<proteinExistence type="predicted"/>
<feature type="chain" id="PRO_5021736688" evidence="2">
    <location>
        <begin position="22"/>
        <end position="477"/>
    </location>
</feature>
<dbReference type="InterPro" id="IPR003961">
    <property type="entry name" value="FN3_dom"/>
</dbReference>
<evidence type="ECO:0000256" key="1">
    <source>
        <dbReference type="ARBA" id="ARBA00022729"/>
    </source>
</evidence>
<dbReference type="AlphaFoldDB" id="A0A552V4C1"/>
<sequence>MKKIATLLPLFLLSLSGNSQTHFCGVPHHTHEKELQRLTRLNTLKNSAAALHLADGDITYVPIKIHLFGRNDNTGYADPDALNDALAELNKKFRSINVEFYFSGSDFNYYANDQFYNGNQTEQQGLTFHNNNGVDNAVNLYIARTVRSNNVVVGGWAFLEPQMQQFNRMWVYTLGLNDNKTLIHEMGHYFGLEHTFNNSDHENEFERELVTRNDSESFPRLSANCDTTGDFVCDTPSDPFGLPNTNVIDCNYVGTAADINNDQFDPIVDNIMGYNFCDTNTLTQGQYDRMTEGTLMVTNGWNFTLDAPETPQQAPGNVTVAANTTGVTISWEDNSTVETGYIIEEATNPDGPYTPIGGVRANVTSFNHQDGAVVGSYYRVKASNTKNTYSTTAILGTTGFVVQSPALYPNPVSDILHINMPAGTAVSSISISDVSGKTVLQSLGNLGSINLTGLAGGMYIVTVKSGDKNFIHKVIKE</sequence>
<evidence type="ECO:0000256" key="2">
    <source>
        <dbReference type="SAM" id="SignalP"/>
    </source>
</evidence>
<dbReference type="GO" id="GO:0008237">
    <property type="term" value="F:metallopeptidase activity"/>
    <property type="evidence" value="ECO:0007669"/>
    <property type="project" value="InterPro"/>
</dbReference>
<organism evidence="4 5">
    <name type="scientific">Flavobacterium zepuense</name>
    <dbReference type="NCBI Taxonomy" id="2593302"/>
    <lineage>
        <taxon>Bacteria</taxon>
        <taxon>Pseudomonadati</taxon>
        <taxon>Bacteroidota</taxon>
        <taxon>Flavobacteriia</taxon>
        <taxon>Flavobacteriales</taxon>
        <taxon>Flavobacteriaceae</taxon>
        <taxon>Flavobacterium</taxon>
    </lineage>
</organism>
<keyword evidence="1 2" id="KW-0732">Signal</keyword>
<dbReference type="Pfam" id="PF18962">
    <property type="entry name" value="Por_Secre_tail"/>
    <property type="match status" value="1"/>
</dbReference>
<keyword evidence="5" id="KW-1185">Reference proteome</keyword>
<reference evidence="4 5" key="1">
    <citation type="submission" date="2019-07" db="EMBL/GenBank/DDBJ databases">
        <title>Flavobacterium sp. nov., isolated from glacier ice.</title>
        <authorList>
            <person name="Liu Q."/>
            <person name="Xin Y.-H."/>
        </authorList>
    </citation>
    <scope>NUCLEOTIDE SEQUENCE [LARGE SCALE GENOMIC DNA]</scope>
    <source>
        <strain evidence="4 5">ZT4R6</strain>
    </source>
</reference>
<dbReference type="RefSeq" id="WP_143372882.1">
    <property type="nucleotide sequence ID" value="NZ_VJVZ01000004.1"/>
</dbReference>
<dbReference type="CDD" id="cd00063">
    <property type="entry name" value="FN3"/>
    <property type="match status" value="1"/>
</dbReference>
<comment type="caution">
    <text evidence="4">The sequence shown here is derived from an EMBL/GenBank/DDBJ whole genome shotgun (WGS) entry which is preliminary data.</text>
</comment>
<dbReference type="Gene3D" id="2.60.40.10">
    <property type="entry name" value="Immunoglobulins"/>
    <property type="match status" value="1"/>
</dbReference>
<evidence type="ECO:0000313" key="5">
    <source>
        <dbReference type="Proteomes" id="UP000320643"/>
    </source>
</evidence>